<feature type="compositionally biased region" description="Basic and acidic residues" evidence="1">
    <location>
        <begin position="94"/>
        <end position="116"/>
    </location>
</feature>
<sequence>MTQISSAAGRAQPKPSTTSLMSEYDRRIQALLKQKGRIEEEQAKVKASQELDSKIKEERLKSLTTEQQTIEAQIAQIRMEQAQNRKNGASPSAEARDPKPDRSSDSSMKDIVRADSLHGQLKKMTQVRGKLETAANNLQSEVRLGRLQFELGPANDSGRGQMLENAEQSVFKPKLEQETALKAKISSMDGKIGETMAEAQKTDRKKEETDKAEDGTRVETVAPNRDQSLNEADALTREREEPGTSRRQEQGGGLHSKRIDVRI</sequence>
<accession>A0A081NY27</accession>
<comment type="caution">
    <text evidence="2">The sequence shown here is derived from an EMBL/GenBank/DDBJ whole genome shotgun (WGS) entry which is preliminary data.</text>
</comment>
<feature type="region of interest" description="Disordered" evidence="1">
    <location>
        <begin position="77"/>
        <end position="122"/>
    </location>
</feature>
<organism evidence="2 3">
    <name type="scientific">Paenibacillus tyrfis</name>
    <dbReference type="NCBI Taxonomy" id="1501230"/>
    <lineage>
        <taxon>Bacteria</taxon>
        <taxon>Bacillati</taxon>
        <taxon>Bacillota</taxon>
        <taxon>Bacilli</taxon>
        <taxon>Bacillales</taxon>
        <taxon>Paenibacillaceae</taxon>
        <taxon>Paenibacillus</taxon>
    </lineage>
</organism>
<dbReference type="EMBL" id="JNVM01000023">
    <property type="protein sequence ID" value="KEQ23350.1"/>
    <property type="molecule type" value="Genomic_DNA"/>
</dbReference>
<protein>
    <submittedName>
        <fullName evidence="2">Uncharacterized protein</fullName>
    </submittedName>
</protein>
<dbReference type="Proteomes" id="UP000028123">
    <property type="component" value="Unassembled WGS sequence"/>
</dbReference>
<evidence type="ECO:0000256" key="1">
    <source>
        <dbReference type="SAM" id="MobiDB-lite"/>
    </source>
</evidence>
<keyword evidence="3" id="KW-1185">Reference proteome</keyword>
<feature type="compositionally biased region" description="Basic and acidic residues" evidence="1">
    <location>
        <begin position="234"/>
        <end position="249"/>
    </location>
</feature>
<evidence type="ECO:0000313" key="3">
    <source>
        <dbReference type="Proteomes" id="UP000028123"/>
    </source>
</evidence>
<dbReference type="RefSeq" id="WP_036688965.1">
    <property type="nucleotide sequence ID" value="NZ_JNVM01000023.1"/>
</dbReference>
<dbReference type="eggNOG" id="ENOG50305WJ">
    <property type="taxonomic scope" value="Bacteria"/>
</dbReference>
<dbReference type="AlphaFoldDB" id="A0A081NY27"/>
<feature type="compositionally biased region" description="Basic and acidic residues" evidence="1">
    <location>
        <begin position="200"/>
        <end position="217"/>
    </location>
</feature>
<evidence type="ECO:0000313" key="2">
    <source>
        <dbReference type="EMBL" id="KEQ23350.1"/>
    </source>
</evidence>
<feature type="region of interest" description="Disordered" evidence="1">
    <location>
        <begin position="1"/>
        <end position="24"/>
    </location>
</feature>
<proteinExistence type="predicted"/>
<dbReference type="OrthoDB" id="2594758at2"/>
<gene>
    <name evidence="2" type="ORF">ET33_17120</name>
</gene>
<feature type="region of interest" description="Disordered" evidence="1">
    <location>
        <begin position="185"/>
        <end position="263"/>
    </location>
</feature>
<reference evidence="2 3" key="1">
    <citation type="submission" date="2014-06" db="EMBL/GenBank/DDBJ databases">
        <title>Draft genome sequence of Paenibacillus sp. MSt1.</title>
        <authorList>
            <person name="Aw Y.K."/>
            <person name="Ong K.S."/>
            <person name="Gan H.M."/>
            <person name="Lee S.M."/>
        </authorList>
    </citation>
    <scope>NUCLEOTIDE SEQUENCE [LARGE SCALE GENOMIC DNA]</scope>
    <source>
        <strain evidence="2 3">MSt1</strain>
    </source>
</reference>
<feature type="compositionally biased region" description="Polar residues" evidence="1">
    <location>
        <begin position="81"/>
        <end position="90"/>
    </location>
</feature>
<name>A0A081NY27_9BACL</name>